<protein>
    <recommendedName>
        <fullName evidence="5">Transcriptional regulator</fullName>
    </recommendedName>
</protein>
<evidence type="ECO:0008006" key="5">
    <source>
        <dbReference type="Google" id="ProtNLM"/>
    </source>
</evidence>
<reference evidence="1 3" key="1">
    <citation type="journal article" date="2010" name="Stand. Genomic Sci.">
        <title>Complete genome sequence of Meiothermus ruber type strain (21).</title>
        <authorList>
            <person name="Tindall B.J."/>
            <person name="Sikorski J."/>
            <person name="Lucas S."/>
            <person name="Goltsman E."/>
            <person name="Copeland A."/>
            <person name="Glavina Del Rio T."/>
            <person name="Nolan M."/>
            <person name="Tice H."/>
            <person name="Cheng J.F."/>
            <person name="Han C."/>
            <person name="Pitluck S."/>
            <person name="Liolios K."/>
            <person name="Ivanova N."/>
            <person name="Mavromatis K."/>
            <person name="Ovchinnikova G."/>
            <person name="Pati A."/>
            <person name="Fahnrich R."/>
            <person name="Goodwin L."/>
            <person name="Chen A."/>
            <person name="Palaniappan K."/>
            <person name="Land M."/>
            <person name="Hauser L."/>
            <person name="Chang Y.J."/>
            <person name="Jeffries C.D."/>
            <person name="Rohde M."/>
            <person name="Goker M."/>
            <person name="Woyke T."/>
            <person name="Bristow J."/>
            <person name="Eisen J.A."/>
            <person name="Markowitz V."/>
            <person name="Hugenholtz P."/>
            <person name="Kyrpides N.C."/>
            <person name="Klenk H.P."/>
            <person name="Lapidus A."/>
        </authorList>
    </citation>
    <scope>NUCLEOTIDE SEQUENCE [LARGE SCALE GENOMIC DNA]</scope>
    <source>
        <strain evidence="3">ATCC 35948 / DSM 1279 / VKM B-1258 / 21</strain>
        <strain evidence="1">DSM 1279</strain>
    </source>
</reference>
<dbReference type="EMBL" id="CP005385">
    <property type="protein sequence ID" value="AGK03833.1"/>
    <property type="molecule type" value="Genomic_DNA"/>
</dbReference>
<evidence type="ECO:0000313" key="2">
    <source>
        <dbReference type="EMBL" id="AGK03833.1"/>
    </source>
</evidence>
<dbReference type="KEGG" id="mrb:Mrub_0602"/>
<name>D3PNH9_MEIRD</name>
<dbReference type="EMBL" id="CP001743">
    <property type="protein sequence ID" value="ADD27370.1"/>
    <property type="molecule type" value="Genomic_DNA"/>
</dbReference>
<dbReference type="AlphaFoldDB" id="D3PNH9"/>
<reference evidence="2 4" key="3">
    <citation type="submission" date="2013-04" db="EMBL/GenBank/DDBJ databases">
        <authorList>
            <person name="Chin J."/>
            <person name="Alexander D.H."/>
            <person name="Marks P."/>
            <person name="Korlach J."/>
            <person name="Clum A."/>
            <person name="Copeland A."/>
        </authorList>
    </citation>
    <scope>NUCLEOTIDE SEQUENCE [LARGE SCALE GENOMIC DNA]</scope>
    <source>
        <strain evidence="4">ATCC 35948 / DSM 1279 / VKM B-1258 / 21</strain>
        <strain evidence="2">DSM 1279</strain>
    </source>
</reference>
<dbReference type="STRING" id="504728.K649_02655"/>
<dbReference type="Proteomes" id="UP000013026">
    <property type="component" value="Chromosome"/>
</dbReference>
<dbReference type="eggNOG" id="COG0457">
    <property type="taxonomic scope" value="Bacteria"/>
</dbReference>
<gene>
    <name evidence="1" type="ordered locus">Mrub_0602</name>
    <name evidence="2" type="ORF">K649_02655</name>
</gene>
<keyword evidence="3" id="KW-1185">Reference proteome</keyword>
<dbReference type="OrthoDB" id="29896at2"/>
<sequence length="529" mass="58951">MDALALYTQGRYWEALLLAQQQARVQAVALSLLALGQVAEAQALLESWQPQESVAQAERLALLGFAAFRKGDPATYRRWALAAAQIVQTPLTLYHLGLSLPPADGLLALQAALDRCEGPPEEQARLAYALARTYRRLGCLTEALSYASRAVLQAPEQPHYRLEELTLLALAGEEPLPALERSLPPLLAHAAPGVRYYALWLSLLLQGMQGQESPELLEALLRQNSSPHQPYDLPLLVLLFKHRPSARPLLSRWLRAAAAGSSPDPLPQALQSLAQGLWHYPRPEARPLLEAALPTLQTEWAEEALRAAAHLAALEGAPLPEPYRRMAQALRPEARALFLPPELPPPATPYLRTLGAAHLEGFPALRPRSLELLTLLLAHPEGLSGEALARALYPAPNPQALKSELCRLRQQGFEVQPRPYRLCTPIEADFLKLQEALQHHRLAEALSLYQGPLLPRSQAPGIELLRNHLEEQLREAVLRQPDPEPLYRLTQRIPDDLVLWEALLERLPEPDPRRPAVRAWVRRLNAQYR</sequence>
<reference evidence="2" key="2">
    <citation type="submission" date="2013-04" db="EMBL/GenBank/DDBJ databases">
        <title>Non-Hybrid, Finished Microbial Genome Assemblies from Long-Read SMRT Sequencing Data.</title>
        <authorList>
            <person name="Klammer A."/>
            <person name="Drake J."/>
            <person name="Heiner C."/>
            <person name="Clum A."/>
            <person name="Copeland A."/>
            <person name="Huddleston J."/>
            <person name="Eichler E."/>
            <person name="Turner S.W."/>
        </authorList>
    </citation>
    <scope>NUCLEOTIDE SEQUENCE</scope>
    <source>
        <strain evidence="2">DSM 1279</strain>
    </source>
</reference>
<dbReference type="PATRIC" id="fig|504728.9.peg.549"/>
<evidence type="ECO:0000313" key="3">
    <source>
        <dbReference type="Proteomes" id="UP000006655"/>
    </source>
</evidence>
<organism evidence="2 4">
    <name type="scientific">Meiothermus ruber (strain ATCC 35948 / DSM 1279 / VKM B-1258 / 21)</name>
    <name type="common">Thermus ruber</name>
    <dbReference type="NCBI Taxonomy" id="504728"/>
    <lineage>
        <taxon>Bacteria</taxon>
        <taxon>Thermotogati</taxon>
        <taxon>Deinococcota</taxon>
        <taxon>Deinococci</taxon>
        <taxon>Thermales</taxon>
        <taxon>Thermaceae</taxon>
        <taxon>Meiothermus</taxon>
    </lineage>
</organism>
<dbReference type="KEGG" id="mre:K649_02655"/>
<evidence type="ECO:0000313" key="4">
    <source>
        <dbReference type="Proteomes" id="UP000013026"/>
    </source>
</evidence>
<evidence type="ECO:0000313" key="1">
    <source>
        <dbReference type="EMBL" id="ADD27370.1"/>
    </source>
</evidence>
<accession>D3PNH9</accession>
<dbReference type="Proteomes" id="UP000006655">
    <property type="component" value="Chromosome"/>
</dbReference>
<proteinExistence type="predicted"/>
<dbReference type="RefSeq" id="WP_013012889.1">
    <property type="nucleotide sequence ID" value="NC_013946.1"/>
</dbReference>